<keyword evidence="10" id="KW-1185">Reference proteome</keyword>
<feature type="chain" id="PRO_5047241003" description="TolC family protein" evidence="8">
    <location>
        <begin position="22"/>
        <end position="411"/>
    </location>
</feature>
<feature type="signal peptide" evidence="8">
    <location>
        <begin position="1"/>
        <end position="21"/>
    </location>
</feature>
<dbReference type="PANTHER" id="PTHR30026:SF20">
    <property type="entry name" value="OUTER MEMBRANE PROTEIN TOLC"/>
    <property type="match status" value="1"/>
</dbReference>
<organism evidence="9 10">
    <name type="scientific">Pigmentiphaga soli</name>
    <dbReference type="NCBI Taxonomy" id="1007095"/>
    <lineage>
        <taxon>Bacteria</taxon>
        <taxon>Pseudomonadati</taxon>
        <taxon>Pseudomonadota</taxon>
        <taxon>Betaproteobacteria</taxon>
        <taxon>Burkholderiales</taxon>
        <taxon>Alcaligenaceae</taxon>
        <taxon>Pigmentiphaga</taxon>
    </lineage>
</organism>
<dbReference type="InterPro" id="IPR003423">
    <property type="entry name" value="OMP_efflux"/>
</dbReference>
<keyword evidence="3" id="KW-0813">Transport</keyword>
<evidence type="ECO:0000313" key="9">
    <source>
        <dbReference type="EMBL" id="GAA4334213.1"/>
    </source>
</evidence>
<dbReference type="Proteomes" id="UP001501671">
    <property type="component" value="Unassembled WGS sequence"/>
</dbReference>
<evidence type="ECO:0000256" key="7">
    <source>
        <dbReference type="ARBA" id="ARBA00023237"/>
    </source>
</evidence>
<dbReference type="EMBL" id="BAABFO010000011">
    <property type="protein sequence ID" value="GAA4334213.1"/>
    <property type="molecule type" value="Genomic_DNA"/>
</dbReference>
<gene>
    <name evidence="9" type="ORF">GCM10023144_26230</name>
</gene>
<keyword evidence="5" id="KW-0812">Transmembrane</keyword>
<keyword evidence="8" id="KW-0732">Signal</keyword>
<accession>A0ABP8H4F8</accession>
<evidence type="ECO:0008006" key="11">
    <source>
        <dbReference type="Google" id="ProtNLM"/>
    </source>
</evidence>
<evidence type="ECO:0000256" key="4">
    <source>
        <dbReference type="ARBA" id="ARBA00022452"/>
    </source>
</evidence>
<reference evidence="10" key="1">
    <citation type="journal article" date="2019" name="Int. J. Syst. Evol. Microbiol.">
        <title>The Global Catalogue of Microorganisms (GCM) 10K type strain sequencing project: providing services to taxonomists for standard genome sequencing and annotation.</title>
        <authorList>
            <consortium name="The Broad Institute Genomics Platform"/>
            <consortium name="The Broad Institute Genome Sequencing Center for Infectious Disease"/>
            <person name="Wu L."/>
            <person name="Ma J."/>
        </authorList>
    </citation>
    <scope>NUCLEOTIDE SEQUENCE [LARGE SCALE GENOMIC DNA]</scope>
    <source>
        <strain evidence="10">JCM 17666</strain>
    </source>
</reference>
<keyword evidence="6" id="KW-0472">Membrane</keyword>
<evidence type="ECO:0000313" key="10">
    <source>
        <dbReference type="Proteomes" id="UP001501671"/>
    </source>
</evidence>
<evidence type="ECO:0000256" key="8">
    <source>
        <dbReference type="SAM" id="SignalP"/>
    </source>
</evidence>
<evidence type="ECO:0000256" key="2">
    <source>
        <dbReference type="ARBA" id="ARBA00007613"/>
    </source>
</evidence>
<comment type="caution">
    <text evidence="9">The sequence shown here is derived from an EMBL/GenBank/DDBJ whole genome shotgun (WGS) entry which is preliminary data.</text>
</comment>
<evidence type="ECO:0000256" key="1">
    <source>
        <dbReference type="ARBA" id="ARBA00004442"/>
    </source>
</evidence>
<proteinExistence type="inferred from homology"/>
<name>A0ABP8H4F8_9BURK</name>
<dbReference type="Gene3D" id="1.20.1600.10">
    <property type="entry name" value="Outer membrane efflux proteins (OEP)"/>
    <property type="match status" value="1"/>
</dbReference>
<keyword evidence="7" id="KW-0998">Cell outer membrane</keyword>
<evidence type="ECO:0000256" key="3">
    <source>
        <dbReference type="ARBA" id="ARBA00022448"/>
    </source>
</evidence>
<dbReference type="Pfam" id="PF02321">
    <property type="entry name" value="OEP"/>
    <property type="match status" value="2"/>
</dbReference>
<comment type="similarity">
    <text evidence="2">Belongs to the outer membrane factor (OMF) (TC 1.B.17) family.</text>
</comment>
<dbReference type="InterPro" id="IPR051906">
    <property type="entry name" value="TolC-like"/>
</dbReference>
<evidence type="ECO:0000256" key="6">
    <source>
        <dbReference type="ARBA" id="ARBA00023136"/>
    </source>
</evidence>
<dbReference type="SUPFAM" id="SSF56954">
    <property type="entry name" value="Outer membrane efflux proteins (OEP)"/>
    <property type="match status" value="1"/>
</dbReference>
<comment type="subcellular location">
    <subcellularLocation>
        <location evidence="1">Cell outer membrane</location>
    </subcellularLocation>
</comment>
<protein>
    <recommendedName>
        <fullName evidence="11">TolC family protein</fullName>
    </recommendedName>
</protein>
<dbReference type="RefSeq" id="WP_345250130.1">
    <property type="nucleotide sequence ID" value="NZ_BAABFO010000011.1"/>
</dbReference>
<dbReference type="PANTHER" id="PTHR30026">
    <property type="entry name" value="OUTER MEMBRANE PROTEIN TOLC"/>
    <property type="match status" value="1"/>
</dbReference>
<sequence length="411" mass="44979">MKPITLALAVWLAVAAFPASAAQPYTLQQLLDLAAATNKGAQATAAGVDAARAGIATARAYPNPEVEFLTGRVSARQPGAVAGPTQTYSVTQRIDLPGQRRLRGEIAGKTLDAVSAGQRAYMSDLAARVKEAYYDALRRQAEFEASEEDLRLTQQIYERALVRVDAGDAPRYELIRAEAELLNAQKNSQTAMLRVSRAKSVLRQQVGDRLPGNYALHGTLARAPHIPDLARLREVLAATNPELARLRDEVERAELAVDYERSLRLPSVALRLAAEREPDARNTRLGVVLSVPLWDRRQGPIDEAAAGVIRMRSLLEAREFELQQGLDSAYQQFQIAAAQAEAFESGIVRQAEAALRVAEAAYRFGERGIIDYLDAQRVLRNARNELIAAQYDLQLAAVEIERLLANTPVGP</sequence>
<evidence type="ECO:0000256" key="5">
    <source>
        <dbReference type="ARBA" id="ARBA00022692"/>
    </source>
</evidence>
<keyword evidence="4" id="KW-1134">Transmembrane beta strand</keyword>